<dbReference type="EMBL" id="LSYS01003816">
    <property type="protein sequence ID" value="OPJ82211.1"/>
    <property type="molecule type" value="Genomic_DNA"/>
</dbReference>
<evidence type="ECO:0000256" key="2">
    <source>
        <dbReference type="ARBA" id="ARBA00022840"/>
    </source>
</evidence>
<accession>A0A1V4KCZ2</accession>
<evidence type="ECO:0000256" key="1">
    <source>
        <dbReference type="ARBA" id="ARBA00022741"/>
    </source>
</evidence>
<protein>
    <recommendedName>
        <fullName evidence="4">Kinesin motor domain-containing protein</fullName>
    </recommendedName>
</protein>
<proteinExistence type="inferred from homology"/>
<dbReference type="PANTHER" id="PTHR47117">
    <property type="entry name" value="STAR-RELATED LIPID TRANSFER PROTEIN 9"/>
    <property type="match status" value="1"/>
</dbReference>
<dbReference type="STRING" id="372326.A0A1V4KCZ2"/>
<dbReference type="GO" id="GO:0008017">
    <property type="term" value="F:microtubule binding"/>
    <property type="evidence" value="ECO:0007669"/>
    <property type="project" value="InterPro"/>
</dbReference>
<dbReference type="PROSITE" id="PS50067">
    <property type="entry name" value="KINESIN_MOTOR_2"/>
    <property type="match status" value="1"/>
</dbReference>
<dbReference type="OrthoDB" id="3176171at2759"/>
<feature type="domain" description="Kinesin motor" evidence="4">
    <location>
        <begin position="5"/>
        <end position="98"/>
    </location>
</feature>
<keyword evidence="1" id="KW-0547">Nucleotide-binding</keyword>
<comment type="caution">
    <text evidence="5">The sequence shown here is derived from an EMBL/GenBank/DDBJ whole genome shotgun (WGS) entry which is preliminary data.</text>
</comment>
<reference evidence="5 6" key="1">
    <citation type="submission" date="2016-02" db="EMBL/GenBank/DDBJ databases">
        <title>Band-tailed pigeon sequencing and assembly.</title>
        <authorList>
            <person name="Soares A.E."/>
            <person name="Novak B.J."/>
            <person name="Rice E.S."/>
            <person name="O'Connell B."/>
            <person name="Chang D."/>
            <person name="Weber S."/>
            <person name="Shapiro B."/>
        </authorList>
    </citation>
    <scope>NUCLEOTIDE SEQUENCE [LARGE SCALE GENOMIC DNA]</scope>
    <source>
        <strain evidence="5">BTP2013</strain>
        <tissue evidence="5">Blood</tissue>
    </source>
</reference>
<dbReference type="AlphaFoldDB" id="A0A1V4KCZ2"/>
<dbReference type="SUPFAM" id="SSF52540">
    <property type="entry name" value="P-loop containing nucleoside triphosphate hydrolases"/>
    <property type="match status" value="1"/>
</dbReference>
<organism evidence="5 6">
    <name type="scientific">Patagioenas fasciata monilis</name>
    <dbReference type="NCBI Taxonomy" id="372326"/>
    <lineage>
        <taxon>Eukaryota</taxon>
        <taxon>Metazoa</taxon>
        <taxon>Chordata</taxon>
        <taxon>Craniata</taxon>
        <taxon>Vertebrata</taxon>
        <taxon>Euteleostomi</taxon>
        <taxon>Archelosauria</taxon>
        <taxon>Archosauria</taxon>
        <taxon>Dinosauria</taxon>
        <taxon>Saurischia</taxon>
        <taxon>Theropoda</taxon>
        <taxon>Coelurosauria</taxon>
        <taxon>Aves</taxon>
        <taxon>Neognathae</taxon>
        <taxon>Neoaves</taxon>
        <taxon>Columbimorphae</taxon>
        <taxon>Columbiformes</taxon>
        <taxon>Columbidae</taxon>
        <taxon>Patagioenas</taxon>
    </lineage>
</organism>
<gene>
    <name evidence="5" type="ORF">AV530_017565</name>
</gene>
<dbReference type="PANTHER" id="PTHR47117:SF9">
    <property type="entry name" value="KINESIN-LIKE PROTEIN KIF1C ISOFORM X1"/>
    <property type="match status" value="1"/>
</dbReference>
<dbReference type="GO" id="GO:0003777">
    <property type="term" value="F:microtubule motor activity"/>
    <property type="evidence" value="ECO:0007669"/>
    <property type="project" value="InterPro"/>
</dbReference>
<dbReference type="InterPro" id="IPR001752">
    <property type="entry name" value="Kinesin_motor_dom"/>
</dbReference>
<evidence type="ECO:0000256" key="3">
    <source>
        <dbReference type="PROSITE-ProRule" id="PRU00283"/>
    </source>
</evidence>
<comment type="caution">
    <text evidence="3">Lacks conserved residue(s) required for the propagation of feature annotation.</text>
</comment>
<dbReference type="Gene3D" id="3.40.850.10">
    <property type="entry name" value="Kinesin motor domain"/>
    <property type="match status" value="1"/>
</dbReference>
<dbReference type="Proteomes" id="UP000190648">
    <property type="component" value="Unassembled WGS sequence"/>
</dbReference>
<dbReference type="GO" id="GO:0007018">
    <property type="term" value="P:microtubule-based movement"/>
    <property type="evidence" value="ECO:0007669"/>
    <property type="project" value="InterPro"/>
</dbReference>
<dbReference type="GO" id="GO:0005524">
    <property type="term" value="F:ATP binding"/>
    <property type="evidence" value="ECO:0007669"/>
    <property type="project" value="UniProtKB-KW"/>
</dbReference>
<evidence type="ECO:0000313" key="6">
    <source>
        <dbReference type="Proteomes" id="UP000190648"/>
    </source>
</evidence>
<name>A0A1V4KCZ2_PATFA</name>
<keyword evidence="6" id="KW-1185">Reference proteome</keyword>
<keyword evidence="2" id="KW-0067">ATP-binding</keyword>
<comment type="similarity">
    <text evidence="3">Belongs to the TRAFAC class myosin-kinesin ATPase superfamily. Kinesin family.</text>
</comment>
<dbReference type="InterPro" id="IPR027417">
    <property type="entry name" value="P-loop_NTPase"/>
</dbReference>
<sequence length="98" mass="11068">MAGAKVKVAVRVRPFNARETRQRAKCVIRMSGNTTCITNPKVPEDATKHFTFDHSYWSHTSEEDPQFTSQCRVYQDVGRQLLGLGSRFGVLVWGPRGV</sequence>
<dbReference type="InterPro" id="IPR036961">
    <property type="entry name" value="Kinesin_motor_dom_sf"/>
</dbReference>
<evidence type="ECO:0000259" key="4">
    <source>
        <dbReference type="PROSITE" id="PS50067"/>
    </source>
</evidence>
<evidence type="ECO:0000313" key="5">
    <source>
        <dbReference type="EMBL" id="OPJ82211.1"/>
    </source>
</evidence>